<dbReference type="GO" id="GO:0016791">
    <property type="term" value="F:phosphatase activity"/>
    <property type="evidence" value="ECO:0007669"/>
    <property type="project" value="TreeGrafter"/>
</dbReference>
<protein>
    <submittedName>
        <fullName evidence="1">Putative phosphoserine phosphatase 2</fullName>
    </submittedName>
</protein>
<dbReference type="PANTHER" id="PTHR48100">
    <property type="entry name" value="BROAD-SPECIFICITY PHOSPHATASE YOR283W-RELATED"/>
    <property type="match status" value="1"/>
</dbReference>
<dbReference type="InterPro" id="IPR013078">
    <property type="entry name" value="His_Pase_superF_clade-1"/>
</dbReference>
<dbReference type="Proteomes" id="UP000028875">
    <property type="component" value="Unassembled WGS sequence"/>
</dbReference>
<dbReference type="AlphaFoldDB" id="A0A024QC60"/>
<dbReference type="CDD" id="cd07067">
    <property type="entry name" value="HP_PGM_like"/>
    <property type="match status" value="1"/>
</dbReference>
<dbReference type="PANTHER" id="PTHR48100:SF1">
    <property type="entry name" value="HISTIDINE PHOSPHATASE FAMILY PROTEIN-RELATED"/>
    <property type="match status" value="1"/>
</dbReference>
<dbReference type="RefSeq" id="WP_021291325.1">
    <property type="nucleotide sequence ID" value="NZ_BNER01000002.1"/>
</dbReference>
<dbReference type="Pfam" id="PF00300">
    <property type="entry name" value="His_Phos_1"/>
    <property type="match status" value="1"/>
</dbReference>
<dbReference type="OrthoDB" id="512570at2"/>
<organism evidence="1 2">
    <name type="scientific">Virgibacillus massiliensis</name>
    <dbReference type="NCBI Taxonomy" id="1462526"/>
    <lineage>
        <taxon>Bacteria</taxon>
        <taxon>Bacillati</taxon>
        <taxon>Bacillota</taxon>
        <taxon>Bacilli</taxon>
        <taxon>Bacillales</taxon>
        <taxon>Bacillaceae</taxon>
        <taxon>Virgibacillus</taxon>
    </lineage>
</organism>
<comment type="caution">
    <text evidence="1">The sequence shown here is derived from an EMBL/GenBank/DDBJ whole genome shotgun (WGS) entry which is preliminary data.</text>
</comment>
<reference evidence="2" key="2">
    <citation type="submission" date="2014-05" db="EMBL/GenBank/DDBJ databases">
        <title>Draft genome sequence of Virgibacillus massiliensis Vm-5.</title>
        <authorList>
            <person name="Khelaifia S."/>
            <person name="Croce O."/>
            <person name="Lagier J.C."/>
            <person name="Raoult D."/>
        </authorList>
    </citation>
    <scope>NUCLEOTIDE SEQUENCE [LARGE SCALE GENOMIC DNA]</scope>
    <source>
        <strain evidence="2">Vm-5</strain>
    </source>
</reference>
<gene>
    <name evidence="1" type="primary">pspB_2</name>
    <name evidence="1" type="ORF">BN990_02184</name>
</gene>
<evidence type="ECO:0000313" key="2">
    <source>
        <dbReference type="Proteomes" id="UP000028875"/>
    </source>
</evidence>
<dbReference type="eggNOG" id="COG0406">
    <property type="taxonomic scope" value="Bacteria"/>
</dbReference>
<dbReference type="Gene3D" id="3.40.50.1240">
    <property type="entry name" value="Phosphoglycerate mutase-like"/>
    <property type="match status" value="1"/>
</dbReference>
<name>A0A024QC60_9BACI</name>
<dbReference type="InterPro" id="IPR029033">
    <property type="entry name" value="His_PPase_superfam"/>
</dbReference>
<dbReference type="SMART" id="SM00855">
    <property type="entry name" value="PGAM"/>
    <property type="match status" value="1"/>
</dbReference>
<dbReference type="InterPro" id="IPR050275">
    <property type="entry name" value="PGM_Phosphatase"/>
</dbReference>
<dbReference type="STRING" id="1462526.BN990_02184"/>
<dbReference type="EMBL" id="CCDP010000001">
    <property type="protein sequence ID" value="CDQ39867.1"/>
    <property type="molecule type" value="Genomic_DNA"/>
</dbReference>
<accession>A0A024QC60</accession>
<proteinExistence type="predicted"/>
<dbReference type="SUPFAM" id="SSF53254">
    <property type="entry name" value="Phosphoglycerate mutase-like"/>
    <property type="match status" value="1"/>
</dbReference>
<keyword evidence="2" id="KW-1185">Reference proteome</keyword>
<dbReference type="GO" id="GO:0005737">
    <property type="term" value="C:cytoplasm"/>
    <property type="evidence" value="ECO:0007669"/>
    <property type="project" value="TreeGrafter"/>
</dbReference>
<evidence type="ECO:0000313" key="1">
    <source>
        <dbReference type="EMBL" id="CDQ39867.1"/>
    </source>
</evidence>
<reference evidence="1 2" key="1">
    <citation type="submission" date="2014-03" db="EMBL/GenBank/DDBJ databases">
        <authorList>
            <person name="Urmite Genomes U."/>
        </authorList>
    </citation>
    <scope>NUCLEOTIDE SEQUENCE [LARGE SCALE GENOMIC DNA]</scope>
    <source>
        <strain evidence="1 2">Vm-5</strain>
    </source>
</reference>
<sequence length="194" mass="22838">MDYSVQVQKQIYFVRHCHAHGQHRDSPLTTNGLKQAEQLAYYFSKLDKRIDCIISSPYLRAIDSIKPFAMKQDLSIHIDERLQERMLSVQPIDDWLEVLEHSFQEPDFALPGGESSNDAFKRAYPILDEIVQQNDYQNIIIVSHGNLIALLLNHFDHTFGFEQWKTMRNPDIYALQFCEELESPQHIIWQDLYK</sequence>